<evidence type="ECO:0000256" key="5">
    <source>
        <dbReference type="ARBA" id="ARBA00022955"/>
    </source>
</evidence>
<dbReference type="EnsemblMetazoa" id="XM_022805486">
    <property type="protein sequence ID" value="XP_022661221"/>
    <property type="gene ID" value="LOC111250359"/>
</dbReference>
<dbReference type="EnsemblMetazoa" id="XM_022805477">
    <property type="protein sequence ID" value="XP_022661212"/>
    <property type="gene ID" value="LOC111250359"/>
</dbReference>
<dbReference type="CDD" id="cd00827">
    <property type="entry name" value="init_cond_enzymes"/>
    <property type="match status" value="1"/>
</dbReference>
<keyword evidence="11" id="KW-0443">Lipid metabolism</keyword>
<sequence length="506" mass="54980">MSGRIGDCSGGVPQLAAGGAGGWPEDVGIHALEVYFPHTFVDQTDLEIFDGVSQGKYTVGLGQSKMGFCNDREDIHSLCLTVVSRLLERTGVAASQIGRLEVGTETLVDKSKSVKTVLMQLFGDNTDVEGIDTTNACYGGTQALLNAAAWVESSAWDGRWALVVAADIAIYATGPARPTGGAGAVAMLVKPKAPLVLERGVRASHMAHVYDFYKPDMQSEYPTVDGKLSVECYSRALDKCYQGYCRKFALINKGAQIRLKDFDALIFHAPYGKLVQKSLARLVLNDFLQHPTGEEYQSVAPFKDVKLEESIFDRGVEKAFIALSKDTYERKTKPSLLISNQVGNTYTSSLYSCLASYLGNTPIESIAGRRLGMFSYGSGSAATFFSLRVIDDVTKDSPLRALHDSLTDLKDRLAQRIKVSPTDFAAIMKHRQETHHLAPHTPGGSLDGLSGGTWYLTHVDEMHRRTYLRKPLKSSQPLSNGSAIKEGCFKDVAGIASACAETPLRT</sequence>
<keyword evidence="5 11" id="KW-0752">Steroid biosynthesis</keyword>
<feature type="binding site" evidence="10">
    <location>
        <position position="273"/>
    </location>
    <ligand>
        <name>CoA</name>
        <dbReference type="ChEBI" id="CHEBI:57287"/>
    </ligand>
</feature>
<dbReference type="RefSeq" id="XP_022661212.1">
    <property type="nucleotide sequence ID" value="XM_022805477.1"/>
</dbReference>
<feature type="binding site" evidence="10">
    <location>
        <position position="229"/>
    </location>
    <ligand>
        <name>CoA</name>
        <dbReference type="ChEBI" id="CHEBI:57287"/>
    </ligand>
</feature>
<keyword evidence="11" id="KW-1207">Sterol metabolism</keyword>
<dbReference type="EnsemblMetazoa" id="XM_022805480">
    <property type="protein sequence ID" value="XP_022661215"/>
    <property type="gene ID" value="LOC111250359"/>
</dbReference>
<dbReference type="RefSeq" id="XP_022661216.1">
    <property type="nucleotide sequence ID" value="XM_022805481.1"/>
</dbReference>
<keyword evidence="11" id="KW-0444">Lipid biosynthesis</keyword>
<dbReference type="InterPro" id="IPR016039">
    <property type="entry name" value="Thiolase-like"/>
</dbReference>
<dbReference type="RefSeq" id="XP_022661208.1">
    <property type="nucleotide sequence ID" value="XM_022805473.1"/>
</dbReference>
<dbReference type="Pfam" id="PF01154">
    <property type="entry name" value="HMG_CoA_synt_N"/>
    <property type="match status" value="1"/>
</dbReference>
<dbReference type="KEGG" id="vde:111250359"/>
<dbReference type="FunCoup" id="A0A7M7K4L4">
    <property type="interactions" value="896"/>
</dbReference>
<dbReference type="RefSeq" id="XP_022661220.1">
    <property type="nucleotide sequence ID" value="XM_022805485.1"/>
</dbReference>
<dbReference type="GO" id="GO:0010142">
    <property type="term" value="P:farnesyl diphosphate biosynthetic process, mevalonate pathway"/>
    <property type="evidence" value="ECO:0007669"/>
    <property type="project" value="InterPro"/>
</dbReference>
<dbReference type="RefSeq" id="XP_022661215.1">
    <property type="nucleotide sequence ID" value="XM_022805480.1"/>
</dbReference>
<dbReference type="RefSeq" id="XP_022661218.1">
    <property type="nucleotide sequence ID" value="XM_022805483.1"/>
</dbReference>
<keyword evidence="11" id="KW-0753">Steroid metabolism</keyword>
<dbReference type="PANTHER" id="PTHR43323:SF2">
    <property type="entry name" value="HYDROXYMETHYLGLUTARYL-COA SYNTHASE"/>
    <property type="match status" value="1"/>
</dbReference>
<dbReference type="OMA" id="DDAYNWI"/>
<evidence type="ECO:0000256" key="8">
    <source>
        <dbReference type="ARBA" id="ARBA00056639"/>
    </source>
</evidence>
<comment type="catalytic activity">
    <reaction evidence="7">
        <text>acetoacetyl-CoA + acetyl-CoA + H2O = (3S)-3-hydroxy-3-methylglutaryl-CoA + CoA + H(+)</text>
        <dbReference type="Rhea" id="RHEA:10188"/>
        <dbReference type="ChEBI" id="CHEBI:15377"/>
        <dbReference type="ChEBI" id="CHEBI:15378"/>
        <dbReference type="ChEBI" id="CHEBI:43074"/>
        <dbReference type="ChEBI" id="CHEBI:57286"/>
        <dbReference type="ChEBI" id="CHEBI:57287"/>
        <dbReference type="ChEBI" id="CHEBI:57288"/>
        <dbReference type="EC" id="2.3.3.10"/>
    </reaction>
    <physiologicalReaction direction="left-to-right" evidence="7">
        <dbReference type="Rhea" id="RHEA:10189"/>
    </physiologicalReaction>
</comment>
<dbReference type="NCBIfam" id="TIGR01833">
    <property type="entry name" value="HMG-CoA-S_euk"/>
    <property type="match status" value="1"/>
</dbReference>
<feature type="active site" description="Proton donor/acceptor" evidence="9">
    <location>
        <position position="268"/>
    </location>
</feature>
<organism evidence="14 15">
    <name type="scientific">Varroa destructor</name>
    <name type="common">Honeybee mite</name>
    <dbReference type="NCBI Taxonomy" id="109461"/>
    <lineage>
        <taxon>Eukaryota</taxon>
        <taxon>Metazoa</taxon>
        <taxon>Ecdysozoa</taxon>
        <taxon>Arthropoda</taxon>
        <taxon>Chelicerata</taxon>
        <taxon>Arachnida</taxon>
        <taxon>Acari</taxon>
        <taxon>Parasitiformes</taxon>
        <taxon>Mesostigmata</taxon>
        <taxon>Gamasina</taxon>
        <taxon>Dermanyssoidea</taxon>
        <taxon>Varroidae</taxon>
        <taxon>Varroa</taxon>
    </lineage>
</organism>
<proteinExistence type="inferred from homology"/>
<dbReference type="RefSeq" id="XP_022661213.1">
    <property type="nucleotide sequence ID" value="XM_022805478.1"/>
</dbReference>
<evidence type="ECO:0000313" key="15">
    <source>
        <dbReference type="Proteomes" id="UP000594260"/>
    </source>
</evidence>
<dbReference type="GO" id="GO:0006084">
    <property type="term" value="P:acetyl-CoA metabolic process"/>
    <property type="evidence" value="ECO:0007669"/>
    <property type="project" value="InterPro"/>
</dbReference>
<evidence type="ECO:0000256" key="7">
    <source>
        <dbReference type="ARBA" id="ARBA00049887"/>
    </source>
</evidence>
<dbReference type="Gene3D" id="3.40.47.10">
    <property type="match status" value="1"/>
</dbReference>
<keyword evidence="15" id="KW-1185">Reference proteome</keyword>
<evidence type="ECO:0000256" key="3">
    <source>
        <dbReference type="ARBA" id="ARBA00012978"/>
    </source>
</evidence>
<evidence type="ECO:0000256" key="6">
    <source>
        <dbReference type="ARBA" id="ARBA00023011"/>
    </source>
</evidence>
<evidence type="ECO:0000256" key="4">
    <source>
        <dbReference type="ARBA" id="ARBA00022679"/>
    </source>
</evidence>
<dbReference type="OrthoDB" id="1269963at2759"/>
<feature type="binding site" evidence="10">
    <location>
        <position position="277"/>
    </location>
    <ligand>
        <name>CoA</name>
        <dbReference type="ChEBI" id="CHEBI:57287"/>
    </ligand>
</feature>
<dbReference type="AlphaFoldDB" id="A0A7M7K4L4"/>
<dbReference type="PROSITE" id="PS01226">
    <property type="entry name" value="HMG_COA_SYNTHASE"/>
    <property type="match status" value="1"/>
</dbReference>
<dbReference type="EnsemblMetazoa" id="XM_022805485">
    <property type="protein sequence ID" value="XP_022661220"/>
    <property type="gene ID" value="LOC111250359"/>
</dbReference>
<dbReference type="GO" id="GO:0004421">
    <property type="term" value="F:hydroxymethylglutaryl-CoA synthase activity"/>
    <property type="evidence" value="ECO:0007669"/>
    <property type="project" value="UniProtKB-EC"/>
</dbReference>
<dbReference type="RefSeq" id="XP_022661217.1">
    <property type="nucleotide sequence ID" value="XM_022805482.1"/>
</dbReference>
<dbReference type="EnsemblMetazoa" id="XM_022805476">
    <property type="protein sequence ID" value="XP_022661211"/>
    <property type="gene ID" value="LOC111250359"/>
</dbReference>
<dbReference type="InterPro" id="IPR010122">
    <property type="entry name" value="HMG_CoA_synthase_euk"/>
</dbReference>
<dbReference type="EC" id="2.3.3.10" evidence="3 11"/>
<name>A0A7M7K4L4_VARDE</name>
<dbReference type="FunFam" id="3.40.47.10:FF:000008">
    <property type="entry name" value="3-hydroxy-3-methylglutaryl coenzyme A synthase"/>
    <property type="match status" value="1"/>
</dbReference>
<comment type="similarity">
    <text evidence="2 11">Belongs to the thiolase-like superfamily. HMG-CoA synthase family.</text>
</comment>
<dbReference type="GeneID" id="111250359"/>
<feature type="domain" description="Hydroxymethylglutaryl-coenzyme A synthase N-terminal" evidence="12">
    <location>
        <begin position="23"/>
        <end position="194"/>
    </location>
</feature>
<feature type="active site" description="Proton donor/acceptor" evidence="9">
    <location>
        <position position="105"/>
    </location>
</feature>
<dbReference type="EnsemblMetazoa" id="XM_022805483">
    <property type="protein sequence ID" value="XP_022661218"/>
    <property type="gene ID" value="LOC111250359"/>
</dbReference>
<accession>A0A7M7K4L4</accession>
<dbReference type="RefSeq" id="XP_022661211.1">
    <property type="nucleotide sequence ID" value="XM_022805476.1"/>
</dbReference>
<comment type="pathway">
    <text evidence="1 11">Metabolic intermediate biosynthesis; (R)-mevalonate biosynthesis; (R)-mevalonate from acetyl-CoA: step 2/3.</text>
</comment>
<dbReference type="InterPro" id="IPR013528">
    <property type="entry name" value="HMG_CoA_synth_N"/>
</dbReference>
<dbReference type="EnsemblMetazoa" id="XM_022805478">
    <property type="protein sequence ID" value="XP_022661213"/>
    <property type="gene ID" value="LOC111250359"/>
</dbReference>
<dbReference type="PANTHER" id="PTHR43323">
    <property type="entry name" value="3-HYDROXY-3-METHYLGLUTARYL COENZYME A SYNTHASE"/>
    <property type="match status" value="1"/>
</dbReference>
<dbReference type="EnsemblMetazoa" id="XM_022805482">
    <property type="protein sequence ID" value="XP_022661217"/>
    <property type="gene ID" value="LOC111250359"/>
</dbReference>
<evidence type="ECO:0000313" key="14">
    <source>
        <dbReference type="EnsemblMetazoa" id="XP_022661212"/>
    </source>
</evidence>
<keyword evidence="4 11" id="KW-0808">Transferase</keyword>
<reference evidence="14" key="1">
    <citation type="submission" date="2021-01" db="UniProtKB">
        <authorList>
            <consortium name="EnsemblMetazoa"/>
        </authorList>
    </citation>
    <scope>IDENTIFICATION</scope>
</reference>
<dbReference type="EnsemblMetazoa" id="XM_022805474">
    <property type="protein sequence ID" value="XP_022661209"/>
    <property type="gene ID" value="LOC111250359"/>
</dbReference>
<keyword evidence="6 11" id="KW-0756">Sterol biosynthesis</keyword>
<dbReference type="Pfam" id="PF08540">
    <property type="entry name" value="HMG_CoA_synt_C"/>
    <property type="match status" value="1"/>
</dbReference>
<dbReference type="Proteomes" id="UP000594260">
    <property type="component" value="Unplaced"/>
</dbReference>
<evidence type="ECO:0000256" key="2">
    <source>
        <dbReference type="ARBA" id="ARBA00007061"/>
    </source>
</evidence>
<evidence type="ECO:0000259" key="12">
    <source>
        <dbReference type="Pfam" id="PF01154"/>
    </source>
</evidence>
<dbReference type="RefSeq" id="XP_022661221.1">
    <property type="nucleotide sequence ID" value="XM_022805486.1"/>
</dbReference>
<dbReference type="RefSeq" id="XP_022661214.1">
    <property type="nucleotide sequence ID" value="XM_022805479.1"/>
</dbReference>
<dbReference type="EnsemblMetazoa" id="XM_022805473">
    <property type="protein sequence ID" value="XP_022661208"/>
    <property type="gene ID" value="LOC111250359"/>
</dbReference>
<protein>
    <recommendedName>
        <fullName evidence="3 11">Hydroxymethylglutaryl-CoA synthase</fullName>
        <shortName evidence="11">HMG-CoA synthase</shortName>
        <ecNumber evidence="3 11">2.3.3.10</ecNumber>
    </recommendedName>
    <alternativeName>
        <fullName evidence="11">3-hydroxy-3-methylglutaryl coenzyme A synthase</fullName>
    </alternativeName>
</protein>
<comment type="function">
    <text evidence="8">This enzyme condenses acetyl-CoA with acetoacetyl-CoA to form HMG-CoA, which is the substrate for HMG-CoA reductase.</text>
</comment>
<feature type="domain" description="Hydroxymethylglutaryl-coenzyme A synthase C-terminal" evidence="13">
    <location>
        <begin position="195"/>
        <end position="470"/>
    </location>
</feature>
<dbReference type="RefSeq" id="XP_022661219.1">
    <property type="nucleotide sequence ID" value="XM_022805484.1"/>
</dbReference>
<dbReference type="EnsemblMetazoa" id="XM_022805481">
    <property type="protein sequence ID" value="XP_022661216"/>
    <property type="gene ID" value="LOC111250359"/>
</dbReference>
<dbReference type="SUPFAM" id="SSF53901">
    <property type="entry name" value="Thiolase-like"/>
    <property type="match status" value="2"/>
</dbReference>
<dbReference type="InParanoid" id="A0A7M7K4L4"/>
<dbReference type="RefSeq" id="XP_022661209.1">
    <property type="nucleotide sequence ID" value="XM_022805474.1"/>
</dbReference>
<evidence type="ECO:0000256" key="9">
    <source>
        <dbReference type="PIRSR" id="PIRSR610122-1"/>
    </source>
</evidence>
<dbReference type="InterPro" id="IPR013746">
    <property type="entry name" value="HMG_CoA_synt_C_dom"/>
</dbReference>
<dbReference type="UniPathway" id="UPA00058">
    <property type="reaction ID" value="UER00102"/>
</dbReference>
<dbReference type="EnsemblMetazoa" id="XM_022805479">
    <property type="protein sequence ID" value="XP_022661214"/>
    <property type="gene ID" value="LOC111250359"/>
</dbReference>
<dbReference type="GO" id="GO:0016126">
    <property type="term" value="P:sterol biosynthetic process"/>
    <property type="evidence" value="ECO:0007669"/>
    <property type="project" value="UniProtKB-KW"/>
</dbReference>
<dbReference type="InterPro" id="IPR000590">
    <property type="entry name" value="HMG_CoA_synt_AS"/>
</dbReference>
<evidence type="ECO:0000259" key="13">
    <source>
        <dbReference type="Pfam" id="PF08540"/>
    </source>
</evidence>
<comment type="function">
    <text evidence="11">Catalyzes the condensation of acetyl-CoA with acetoacetyl-CoA to form HMG-CoA.</text>
</comment>
<feature type="active site" description="Acyl-thioester intermediate" evidence="9">
    <location>
        <position position="137"/>
    </location>
</feature>
<dbReference type="EnsemblMetazoa" id="XM_022805484">
    <property type="protein sequence ID" value="XP_022661219"/>
    <property type="gene ID" value="LOC111250359"/>
</dbReference>
<evidence type="ECO:0000256" key="1">
    <source>
        <dbReference type="ARBA" id="ARBA00005218"/>
    </source>
</evidence>
<evidence type="ECO:0000256" key="11">
    <source>
        <dbReference type="RuleBase" id="RU364071"/>
    </source>
</evidence>
<evidence type="ECO:0000256" key="10">
    <source>
        <dbReference type="PIRSR" id="PIRSR610122-2"/>
    </source>
</evidence>